<organism evidence="2 3">
    <name type="scientific">Prorocentrum cordatum</name>
    <dbReference type="NCBI Taxonomy" id="2364126"/>
    <lineage>
        <taxon>Eukaryota</taxon>
        <taxon>Sar</taxon>
        <taxon>Alveolata</taxon>
        <taxon>Dinophyceae</taxon>
        <taxon>Prorocentrales</taxon>
        <taxon>Prorocentraceae</taxon>
        <taxon>Prorocentrum</taxon>
    </lineage>
</organism>
<evidence type="ECO:0000259" key="1">
    <source>
        <dbReference type="Pfam" id="PF00026"/>
    </source>
</evidence>
<keyword evidence="3" id="KW-1185">Reference proteome</keyword>
<feature type="non-terminal residue" evidence="2">
    <location>
        <position position="1"/>
    </location>
</feature>
<dbReference type="SUPFAM" id="SSF50630">
    <property type="entry name" value="Acid proteases"/>
    <property type="match status" value="1"/>
</dbReference>
<dbReference type="InterPro" id="IPR021109">
    <property type="entry name" value="Peptidase_aspartic_dom_sf"/>
</dbReference>
<evidence type="ECO:0000313" key="3">
    <source>
        <dbReference type="Proteomes" id="UP001189429"/>
    </source>
</evidence>
<name>A0ABN9XNX0_9DINO</name>
<dbReference type="InterPro" id="IPR033121">
    <property type="entry name" value="PEPTIDASE_A1"/>
</dbReference>
<dbReference type="Gene3D" id="2.40.70.10">
    <property type="entry name" value="Acid Proteases"/>
    <property type="match status" value="1"/>
</dbReference>
<comment type="caution">
    <text evidence="2">The sequence shown here is derived from an EMBL/GenBank/DDBJ whole genome shotgun (WGS) entry which is preliminary data.</text>
</comment>
<proteinExistence type="predicted"/>
<evidence type="ECO:0000313" key="2">
    <source>
        <dbReference type="EMBL" id="CAK0900250.1"/>
    </source>
</evidence>
<sequence length="148" mass="16079">HCVHPTPPYEHDHSKSYSKNGTIAKHVFGSGPCISMKGYETVSVGPSLRAEGQSFWEIVDHRIDVLNTAKFAAIVGIGPNFEMQNSDKTLLSSFGITAFSICLRRASGSSGYLTWGETIEKAGRVTARVVGKHHWAAQLSRVTAFASE</sequence>
<dbReference type="Pfam" id="PF00026">
    <property type="entry name" value="Asp"/>
    <property type="match status" value="1"/>
</dbReference>
<reference evidence="2" key="1">
    <citation type="submission" date="2023-10" db="EMBL/GenBank/DDBJ databases">
        <authorList>
            <person name="Chen Y."/>
            <person name="Shah S."/>
            <person name="Dougan E. K."/>
            <person name="Thang M."/>
            <person name="Chan C."/>
        </authorList>
    </citation>
    <scope>NUCLEOTIDE SEQUENCE [LARGE SCALE GENOMIC DNA]</scope>
</reference>
<dbReference type="EMBL" id="CAUYUJ010020746">
    <property type="protein sequence ID" value="CAK0900250.1"/>
    <property type="molecule type" value="Genomic_DNA"/>
</dbReference>
<gene>
    <name evidence="2" type="ORF">PCOR1329_LOCUS77586</name>
</gene>
<protein>
    <recommendedName>
        <fullName evidence="1">Peptidase A1 domain-containing protein</fullName>
    </recommendedName>
</protein>
<accession>A0ABN9XNX0</accession>
<feature type="domain" description="Peptidase A1" evidence="1">
    <location>
        <begin position="9"/>
        <end position="142"/>
    </location>
</feature>
<dbReference type="Proteomes" id="UP001189429">
    <property type="component" value="Unassembled WGS sequence"/>
</dbReference>